<dbReference type="InterPro" id="IPR050197">
    <property type="entry name" value="Aldolase_class_II_sugar_metab"/>
</dbReference>
<evidence type="ECO:0000313" key="4">
    <source>
        <dbReference type="EMBL" id="MBE3607538.1"/>
    </source>
</evidence>
<dbReference type="Proteomes" id="UP000650616">
    <property type="component" value="Unassembled WGS sequence"/>
</dbReference>
<evidence type="ECO:0000259" key="3">
    <source>
        <dbReference type="SMART" id="SM01007"/>
    </source>
</evidence>
<dbReference type="PANTHER" id="PTHR22789:SF0">
    <property type="entry name" value="3-OXO-TETRONATE 4-PHOSPHATE DECARBOXYLASE-RELATED"/>
    <property type="match status" value="1"/>
</dbReference>
<dbReference type="EMBL" id="LIWG01000002">
    <property type="protein sequence ID" value="MBE3607538.1"/>
    <property type="molecule type" value="Genomic_DNA"/>
</dbReference>
<dbReference type="RefSeq" id="WP_170015485.1">
    <property type="nucleotide sequence ID" value="NZ_CP012545.1"/>
</dbReference>
<dbReference type="SUPFAM" id="SSF53639">
    <property type="entry name" value="AraD/HMP-PK domain-like"/>
    <property type="match status" value="1"/>
</dbReference>
<keyword evidence="5" id="KW-1185">Reference proteome</keyword>
<dbReference type="InterPro" id="IPR001303">
    <property type="entry name" value="Aldolase_II/adducin_N"/>
</dbReference>
<dbReference type="AlphaFoldDB" id="A0AAW3ZTH3"/>
<name>A0AAW3ZTH3_9BACT</name>
<comment type="caution">
    <text evidence="4">The sequence shown here is derived from an EMBL/GenBank/DDBJ whole genome shotgun (WGS) entry which is preliminary data.</text>
</comment>
<evidence type="ECO:0000313" key="5">
    <source>
        <dbReference type="Proteomes" id="UP000650616"/>
    </source>
</evidence>
<reference evidence="4 5" key="1">
    <citation type="submission" date="2015-08" db="EMBL/GenBank/DDBJ databases">
        <title>Comparative genomics of the Campylobacter concisus group.</title>
        <authorList>
            <person name="Yee E."/>
            <person name="Chapman M.H."/>
            <person name="Huynh S."/>
            <person name="Bono J.L."/>
            <person name="On S.L."/>
            <person name="St Leger J."/>
            <person name="Foster G."/>
            <person name="Parker C.T."/>
            <person name="Miller W.G."/>
        </authorList>
    </citation>
    <scope>NUCLEOTIDE SEQUENCE [LARGE SCALE GENOMIC DNA]</scope>
    <source>
        <strain evidence="4 5">RM9337</strain>
    </source>
</reference>
<dbReference type="GO" id="GO:0005829">
    <property type="term" value="C:cytosol"/>
    <property type="evidence" value="ECO:0007669"/>
    <property type="project" value="TreeGrafter"/>
</dbReference>
<dbReference type="SMART" id="SM01007">
    <property type="entry name" value="Aldolase_II"/>
    <property type="match status" value="1"/>
</dbReference>
<gene>
    <name evidence="4" type="ORF">CCAL9337_02185</name>
</gene>
<proteinExistence type="predicted"/>
<dbReference type="InterPro" id="IPR036409">
    <property type="entry name" value="Aldolase_II/adducin_N_sf"/>
</dbReference>
<keyword evidence="1" id="KW-0479">Metal-binding</keyword>
<feature type="domain" description="Class II aldolase/adducin N-terminal" evidence="3">
    <location>
        <begin position="8"/>
        <end position="185"/>
    </location>
</feature>
<organism evidence="4 5">
    <name type="scientific">Campylobacter californiensis</name>
    <dbReference type="NCBI Taxonomy" id="1032243"/>
    <lineage>
        <taxon>Bacteria</taxon>
        <taxon>Pseudomonadati</taxon>
        <taxon>Campylobacterota</taxon>
        <taxon>Epsilonproteobacteria</taxon>
        <taxon>Campylobacterales</taxon>
        <taxon>Campylobacteraceae</taxon>
        <taxon>Campylobacter</taxon>
    </lineage>
</organism>
<sequence>MELQHSINELKKISLSMFRKNFLGVFHGSISARVERNQFLINKQNAIFDDIKDSDLTLLFSKKDYRWNEASMDAYIHLNIYKNINEAKFICYAMPPYTTAYAMKHDKIEPKDYFGYMKFHQIHVYAPKQFEDWYERAETEIYRYMLEKNTNIVVIKGYGIYAFSRTPQQLAKEIAILENSCKLLYLSNYYEKFSSELY</sequence>
<accession>A0AAW3ZTH3</accession>
<protein>
    <submittedName>
        <fullName evidence="4">Class II aldolase/adducin family protein</fullName>
    </submittedName>
</protein>
<dbReference type="Gene3D" id="3.40.225.10">
    <property type="entry name" value="Class II aldolase/adducin N-terminal domain"/>
    <property type="match status" value="1"/>
</dbReference>
<dbReference type="NCBIfam" id="NF004492">
    <property type="entry name" value="PRK05834.1"/>
    <property type="match status" value="1"/>
</dbReference>
<dbReference type="PANTHER" id="PTHR22789">
    <property type="entry name" value="FUCULOSE PHOSPHATE ALDOLASE"/>
    <property type="match status" value="1"/>
</dbReference>
<evidence type="ECO:0000256" key="1">
    <source>
        <dbReference type="ARBA" id="ARBA00022723"/>
    </source>
</evidence>
<dbReference type="GO" id="GO:0019323">
    <property type="term" value="P:pentose catabolic process"/>
    <property type="evidence" value="ECO:0007669"/>
    <property type="project" value="TreeGrafter"/>
</dbReference>
<keyword evidence="2" id="KW-0456">Lyase</keyword>
<dbReference type="Pfam" id="PF00596">
    <property type="entry name" value="Aldolase_II"/>
    <property type="match status" value="1"/>
</dbReference>
<dbReference type="GO" id="GO:0016832">
    <property type="term" value="F:aldehyde-lyase activity"/>
    <property type="evidence" value="ECO:0007669"/>
    <property type="project" value="TreeGrafter"/>
</dbReference>
<evidence type="ECO:0000256" key="2">
    <source>
        <dbReference type="ARBA" id="ARBA00023239"/>
    </source>
</evidence>
<dbReference type="GO" id="GO:0046872">
    <property type="term" value="F:metal ion binding"/>
    <property type="evidence" value="ECO:0007669"/>
    <property type="project" value="UniProtKB-KW"/>
</dbReference>